<dbReference type="AlphaFoldDB" id="A0AAV6KMV4"/>
<reference evidence="3" key="1">
    <citation type="submission" date="2020-08" db="EMBL/GenBank/DDBJ databases">
        <title>Plant Genome Project.</title>
        <authorList>
            <person name="Zhang R.-G."/>
        </authorList>
    </citation>
    <scope>NUCLEOTIDE SEQUENCE</scope>
    <source>
        <strain evidence="3">WSP0</strain>
        <tissue evidence="3">Leaf</tissue>
    </source>
</reference>
<dbReference type="SUPFAM" id="SSF81665">
    <property type="entry name" value="Calcium ATPase, transmembrane domain M"/>
    <property type="match status" value="1"/>
</dbReference>
<dbReference type="InterPro" id="IPR023298">
    <property type="entry name" value="ATPase_P-typ_TM_dom_sf"/>
</dbReference>
<evidence type="ECO:0000259" key="2">
    <source>
        <dbReference type="SMART" id="SM00831"/>
    </source>
</evidence>
<dbReference type="InterPro" id="IPR004014">
    <property type="entry name" value="ATPase_P-typ_cation-transptr_N"/>
</dbReference>
<evidence type="ECO:0000313" key="4">
    <source>
        <dbReference type="Proteomes" id="UP000823749"/>
    </source>
</evidence>
<dbReference type="PANTHER" id="PTHR42861">
    <property type="entry name" value="CALCIUM-TRANSPORTING ATPASE"/>
    <property type="match status" value="1"/>
</dbReference>
<protein>
    <recommendedName>
        <fullName evidence="2">Cation-transporting P-type ATPase N-terminal domain-containing protein</fullName>
    </recommendedName>
</protein>
<dbReference type="Gene3D" id="1.20.1110.10">
    <property type="entry name" value="Calcium-transporting ATPase, transmembrane domain"/>
    <property type="match status" value="1"/>
</dbReference>
<proteinExistence type="predicted"/>
<sequence length="248" mass="28228">MEAMAGFWRRSPFDRNSDHLCWYFAGYQFWQGKPVQCSEVPDIDQFSFDLYVLGSAFRHRFLLLGSDLKLVVFENLRCSKERLSAESAHQRLELSGYNKLKEKKESKFLKLSGFVWNPLSWVMETAAIMAIALANDGGKPPDWQDFVGIITLALRGFTTGLSRIDLCLVCFSCYAVSLDVFCGNPFKVAIGVEHGTSGRLRLRDLRPENTVMGQVKILKRREELRLPSTDLVLAPTHWLGLDLETVQK</sequence>
<feature type="domain" description="Cation-transporting P-type ATPase N-terminal" evidence="2">
    <location>
        <begin position="64"/>
        <end position="135"/>
    </location>
</feature>
<evidence type="ECO:0000256" key="1">
    <source>
        <dbReference type="ARBA" id="ARBA00022842"/>
    </source>
</evidence>
<gene>
    <name evidence="3" type="ORF">RHGRI_011707</name>
</gene>
<dbReference type="Proteomes" id="UP000823749">
    <property type="component" value="Chromosome 4"/>
</dbReference>
<keyword evidence="4" id="KW-1185">Reference proteome</keyword>
<dbReference type="EMBL" id="JACTNZ010000004">
    <property type="protein sequence ID" value="KAG5553930.1"/>
    <property type="molecule type" value="Genomic_DNA"/>
</dbReference>
<name>A0AAV6KMV4_9ERIC</name>
<keyword evidence="1" id="KW-0460">Magnesium</keyword>
<evidence type="ECO:0000313" key="3">
    <source>
        <dbReference type="EMBL" id="KAG5553930.1"/>
    </source>
</evidence>
<comment type="caution">
    <text evidence="3">The sequence shown here is derived from an EMBL/GenBank/DDBJ whole genome shotgun (WGS) entry which is preliminary data.</text>
</comment>
<organism evidence="3 4">
    <name type="scientific">Rhododendron griersonianum</name>
    <dbReference type="NCBI Taxonomy" id="479676"/>
    <lineage>
        <taxon>Eukaryota</taxon>
        <taxon>Viridiplantae</taxon>
        <taxon>Streptophyta</taxon>
        <taxon>Embryophyta</taxon>
        <taxon>Tracheophyta</taxon>
        <taxon>Spermatophyta</taxon>
        <taxon>Magnoliopsida</taxon>
        <taxon>eudicotyledons</taxon>
        <taxon>Gunneridae</taxon>
        <taxon>Pentapetalae</taxon>
        <taxon>asterids</taxon>
        <taxon>Ericales</taxon>
        <taxon>Ericaceae</taxon>
        <taxon>Ericoideae</taxon>
        <taxon>Rhodoreae</taxon>
        <taxon>Rhododendron</taxon>
    </lineage>
</organism>
<dbReference type="SMART" id="SM00831">
    <property type="entry name" value="Cation_ATPase_N"/>
    <property type="match status" value="1"/>
</dbReference>
<accession>A0AAV6KMV4</accession>
<dbReference type="Pfam" id="PF00690">
    <property type="entry name" value="Cation_ATPase_N"/>
    <property type="match status" value="1"/>
</dbReference>